<dbReference type="SUPFAM" id="SSF55729">
    <property type="entry name" value="Acyl-CoA N-acyltransferases (Nat)"/>
    <property type="match status" value="1"/>
</dbReference>
<keyword evidence="2" id="KW-0808">Transferase</keyword>
<gene>
    <name evidence="2" type="ORF">BH720_15990</name>
</gene>
<dbReference type="STRING" id="1781255.BH720_15990"/>
<dbReference type="CDD" id="cd04301">
    <property type="entry name" value="NAT_SF"/>
    <property type="match status" value="1"/>
</dbReference>
<feature type="domain" description="N-acetyltransferase" evidence="1">
    <location>
        <begin position="2"/>
        <end position="152"/>
    </location>
</feature>
<evidence type="ECO:0000259" key="1">
    <source>
        <dbReference type="PROSITE" id="PS51186"/>
    </source>
</evidence>
<reference evidence="2" key="1">
    <citation type="submission" date="2016-09" db="EMBL/GenBank/DDBJ databases">
        <title>Draft genome of thermotolerant cyanobacterium Desertifilum sp. strain IPPAS B-1220.</title>
        <authorList>
            <person name="Sinetova M.A."/>
            <person name="Bolakhan K."/>
            <person name="Zayadan B.K."/>
            <person name="Mironov K.S."/>
            <person name="Ustinova V."/>
            <person name="Kupriyanova E.V."/>
            <person name="Sidorov R.A."/>
            <person name="Skrypnik A.N."/>
            <person name="Gogoleva N.E."/>
            <person name="Gogolev Y.V."/>
            <person name="Los D.A."/>
        </authorList>
    </citation>
    <scope>NUCLEOTIDE SEQUENCE [LARGE SCALE GENOMIC DNA]</scope>
    <source>
        <strain evidence="2">IPPAS B-1220</strain>
    </source>
</reference>
<protein>
    <submittedName>
        <fullName evidence="2">GNAT family N-acetyltransferase</fullName>
    </submittedName>
</protein>
<dbReference type="EMBL" id="MJGC01000071">
    <property type="protein sequence ID" value="OEJ74136.1"/>
    <property type="molecule type" value="Genomic_DNA"/>
</dbReference>
<dbReference type="PANTHER" id="PTHR43617:SF2">
    <property type="entry name" value="UPF0039 PROTEIN SLL0451"/>
    <property type="match status" value="1"/>
</dbReference>
<dbReference type="InterPro" id="IPR000182">
    <property type="entry name" value="GNAT_dom"/>
</dbReference>
<evidence type="ECO:0000313" key="2">
    <source>
        <dbReference type="EMBL" id="OEJ74136.1"/>
    </source>
</evidence>
<dbReference type="PROSITE" id="PS51186">
    <property type="entry name" value="GNAT"/>
    <property type="match status" value="1"/>
</dbReference>
<dbReference type="Pfam" id="PF13508">
    <property type="entry name" value="Acetyltransf_7"/>
    <property type="match status" value="1"/>
</dbReference>
<accession>A0A1E5QHG6</accession>
<comment type="caution">
    <text evidence="2">The sequence shown here is derived from an EMBL/GenBank/DDBJ whole genome shotgun (WGS) entry which is preliminary data.</text>
</comment>
<dbReference type="GO" id="GO:0016747">
    <property type="term" value="F:acyltransferase activity, transferring groups other than amino-acyl groups"/>
    <property type="evidence" value="ECO:0007669"/>
    <property type="project" value="InterPro"/>
</dbReference>
<dbReference type="OrthoDB" id="9797178at2"/>
<sequence>MLQLQAETPDDFTAIRQVVSEAFCQPQEANLVETIRHSDNFIPALSLVAKQEGRVVGYLLFSAIAIVAETQVYRALALAPLAVQPKWQKQGIGTRLLQYGLERCQNFDYPVVIVLGHPEFYSRFGFQTASQFKIYPPFEVPDEAFRVRENQPGSLQFICGKVQYPRYFEDV</sequence>
<organism evidence="2">
    <name type="scientific">Desertifilum tharense IPPAS B-1220</name>
    <dbReference type="NCBI Taxonomy" id="1781255"/>
    <lineage>
        <taxon>Bacteria</taxon>
        <taxon>Bacillati</taxon>
        <taxon>Cyanobacteriota</taxon>
        <taxon>Cyanophyceae</taxon>
        <taxon>Desertifilales</taxon>
        <taxon>Desertifilaceae</taxon>
        <taxon>Desertifilum</taxon>
    </lineage>
</organism>
<dbReference type="Gene3D" id="3.40.630.30">
    <property type="match status" value="1"/>
</dbReference>
<proteinExistence type="predicted"/>
<dbReference type="AlphaFoldDB" id="A0A1E5QHG6"/>
<dbReference type="RefSeq" id="WP_069968223.1">
    <property type="nucleotide sequence ID" value="NZ_CM124774.1"/>
</dbReference>
<dbReference type="PANTHER" id="PTHR43617">
    <property type="entry name" value="L-AMINO ACID N-ACETYLTRANSFERASE"/>
    <property type="match status" value="1"/>
</dbReference>
<dbReference type="InterPro" id="IPR050276">
    <property type="entry name" value="MshD_Acetyltransferase"/>
</dbReference>
<dbReference type="InterPro" id="IPR016181">
    <property type="entry name" value="Acyl_CoA_acyltransferase"/>
</dbReference>
<name>A0A1E5QHG6_9CYAN</name>